<dbReference type="AlphaFoldDB" id="A0A225WWX9"/>
<reference evidence="3" key="1">
    <citation type="submission" date="2017-03" db="EMBL/GenBank/DDBJ databases">
        <title>Phytopthora megakarya and P. palmivora, two closely related causual agents of cacao black pod achieved similar genome size and gene model numbers by different mechanisms.</title>
        <authorList>
            <person name="Ali S."/>
            <person name="Shao J."/>
            <person name="Larry D.J."/>
            <person name="Kronmiller B."/>
            <person name="Shen D."/>
            <person name="Strem M.D."/>
            <person name="Melnick R.L."/>
            <person name="Guiltinan M.J."/>
            <person name="Tyler B.M."/>
            <person name="Meinhardt L.W."/>
            <person name="Bailey B.A."/>
        </authorList>
    </citation>
    <scope>NUCLEOTIDE SEQUENCE [LARGE SCALE GENOMIC DNA]</scope>
    <source>
        <strain evidence="3">zdho120</strain>
    </source>
</reference>
<proteinExistence type="predicted"/>
<evidence type="ECO:0000313" key="3">
    <source>
        <dbReference type="Proteomes" id="UP000198211"/>
    </source>
</evidence>
<evidence type="ECO:0000313" key="2">
    <source>
        <dbReference type="EMBL" id="OWZ22205.1"/>
    </source>
</evidence>
<comment type="caution">
    <text evidence="2">The sequence shown here is derived from an EMBL/GenBank/DDBJ whole genome shotgun (WGS) entry which is preliminary data.</text>
</comment>
<accession>A0A225WWX9</accession>
<evidence type="ECO:0000256" key="1">
    <source>
        <dbReference type="SAM" id="MobiDB-lite"/>
    </source>
</evidence>
<organism evidence="2 3">
    <name type="scientific">Phytophthora megakarya</name>
    <dbReference type="NCBI Taxonomy" id="4795"/>
    <lineage>
        <taxon>Eukaryota</taxon>
        <taxon>Sar</taxon>
        <taxon>Stramenopiles</taxon>
        <taxon>Oomycota</taxon>
        <taxon>Peronosporomycetes</taxon>
        <taxon>Peronosporales</taxon>
        <taxon>Peronosporaceae</taxon>
        <taxon>Phytophthora</taxon>
    </lineage>
</organism>
<sequence length="140" mass="14912">MFAIVNAVYALTGHRPFSVKAMQHPRRPSTLGARTYTVALKQPENTSDTGLSASITRVRGRAGTQQGDMSVPGTINMKNNEKAKHASTKANRLGLLRSPGIDTTESHEQSGTGANTSGQSVPGMDADKEIGWAQDSAFKQ</sequence>
<feature type="compositionally biased region" description="Polar residues" evidence="1">
    <location>
        <begin position="43"/>
        <end position="55"/>
    </location>
</feature>
<feature type="compositionally biased region" description="Polar residues" evidence="1">
    <location>
        <begin position="109"/>
        <end position="120"/>
    </location>
</feature>
<protein>
    <submittedName>
        <fullName evidence="2">Uncharacterized protein</fullName>
    </submittedName>
</protein>
<feature type="region of interest" description="Disordered" evidence="1">
    <location>
        <begin position="41"/>
        <end position="140"/>
    </location>
</feature>
<name>A0A225WWX9_9STRA</name>
<keyword evidence="3" id="KW-1185">Reference proteome</keyword>
<dbReference type="Proteomes" id="UP000198211">
    <property type="component" value="Unassembled WGS sequence"/>
</dbReference>
<dbReference type="EMBL" id="NBNE01000154">
    <property type="protein sequence ID" value="OWZ22205.1"/>
    <property type="molecule type" value="Genomic_DNA"/>
</dbReference>
<gene>
    <name evidence="2" type="ORF">PHMEG_0003118</name>
</gene>